<reference evidence="1 2" key="1">
    <citation type="submission" date="2017-03" db="EMBL/GenBank/DDBJ databases">
        <title>Genome sequence of Geothermobacter sp. EPR-M, Deep-Sea Iron Reducer.</title>
        <authorList>
            <person name="Tully B."/>
            <person name="Savalia P."/>
            <person name="Abuyen K."/>
            <person name="Baughan C."/>
            <person name="Romero E."/>
            <person name="Ronkowski C."/>
            <person name="Torres B."/>
            <person name="Tremblay J."/>
            <person name="Trujillo A."/>
            <person name="Tyler M."/>
            <person name="Perez-Rodriguez I."/>
            <person name="Amend J."/>
        </authorList>
    </citation>
    <scope>NUCLEOTIDE SEQUENCE [LARGE SCALE GENOMIC DNA]</scope>
    <source>
        <strain evidence="1 2">EPR-M</strain>
    </source>
</reference>
<dbReference type="RefSeq" id="WP_085009573.1">
    <property type="nucleotide sequence ID" value="NZ_NAAD01000004.1"/>
</dbReference>
<accession>A0A1X0YAB2</accession>
<gene>
    <name evidence="1" type="ORF">B5V00_04500</name>
</gene>
<proteinExistence type="predicted"/>
<keyword evidence="2" id="KW-1185">Reference proteome</keyword>
<evidence type="ECO:0000313" key="2">
    <source>
        <dbReference type="Proteomes" id="UP000193136"/>
    </source>
</evidence>
<organism evidence="1 2">
    <name type="scientific">Geothermobacter hydrogeniphilus</name>
    <dbReference type="NCBI Taxonomy" id="1969733"/>
    <lineage>
        <taxon>Bacteria</taxon>
        <taxon>Pseudomonadati</taxon>
        <taxon>Thermodesulfobacteriota</taxon>
        <taxon>Desulfuromonadia</taxon>
        <taxon>Desulfuromonadales</taxon>
        <taxon>Geothermobacteraceae</taxon>
        <taxon>Geothermobacter</taxon>
    </lineage>
</organism>
<dbReference type="Proteomes" id="UP000193136">
    <property type="component" value="Unassembled WGS sequence"/>
</dbReference>
<name>A0A1X0YAB2_9BACT</name>
<evidence type="ECO:0000313" key="1">
    <source>
        <dbReference type="EMBL" id="ORJ62019.1"/>
    </source>
</evidence>
<dbReference type="AlphaFoldDB" id="A0A1X0YAB2"/>
<dbReference type="STRING" id="1969733.B5V00_04500"/>
<dbReference type="OrthoDB" id="5405960at2"/>
<sequence>MLGLDYSAFNTNGELDLYDPSTGKGRLTNMYLADRAEYLANLLYANSNDTTDSGTDVQYVDLSDRVTLNQPLLLNPEKKISFGTDTADLLEGSWSVLAGDNVVDHLYGMGGNDAMQHCVNIDA</sequence>
<comment type="caution">
    <text evidence="1">The sequence shown here is derived from an EMBL/GenBank/DDBJ whole genome shotgun (WGS) entry which is preliminary data.</text>
</comment>
<protein>
    <submittedName>
        <fullName evidence="1">Uncharacterized protein</fullName>
    </submittedName>
</protein>
<dbReference type="EMBL" id="NAAD01000004">
    <property type="protein sequence ID" value="ORJ62019.1"/>
    <property type="molecule type" value="Genomic_DNA"/>
</dbReference>